<dbReference type="AlphaFoldDB" id="A0A432MNI7"/>
<evidence type="ECO:0000259" key="5">
    <source>
        <dbReference type="PROSITE" id="PS51352"/>
    </source>
</evidence>
<comment type="similarity">
    <text evidence="1">Belongs to the SCO1/2 family.</text>
</comment>
<feature type="disulfide bond" description="Redox-active" evidence="4">
    <location>
        <begin position="69"/>
        <end position="73"/>
    </location>
</feature>
<dbReference type="SUPFAM" id="SSF52833">
    <property type="entry name" value="Thioredoxin-like"/>
    <property type="match status" value="1"/>
</dbReference>
<dbReference type="OrthoDB" id="9811998at2"/>
<dbReference type="InterPro" id="IPR036249">
    <property type="entry name" value="Thioredoxin-like_sf"/>
</dbReference>
<comment type="caution">
    <text evidence="6">The sequence shown here is derived from an EMBL/GenBank/DDBJ whole genome shotgun (WGS) entry which is preliminary data.</text>
</comment>
<organism evidence="6 7">
    <name type="scientific">Tautonia sociabilis</name>
    <dbReference type="NCBI Taxonomy" id="2080755"/>
    <lineage>
        <taxon>Bacteria</taxon>
        <taxon>Pseudomonadati</taxon>
        <taxon>Planctomycetota</taxon>
        <taxon>Planctomycetia</taxon>
        <taxon>Isosphaerales</taxon>
        <taxon>Isosphaeraceae</taxon>
        <taxon>Tautonia</taxon>
    </lineage>
</organism>
<gene>
    <name evidence="6" type="ORF">TsocGM_04525</name>
</gene>
<dbReference type="CDD" id="cd02968">
    <property type="entry name" value="SCO"/>
    <property type="match status" value="1"/>
</dbReference>
<evidence type="ECO:0000256" key="2">
    <source>
        <dbReference type="ARBA" id="ARBA00023008"/>
    </source>
</evidence>
<dbReference type="Gene3D" id="3.40.30.10">
    <property type="entry name" value="Glutaredoxin"/>
    <property type="match status" value="1"/>
</dbReference>
<accession>A0A432MNI7</accession>
<sequence length="202" mass="22304">MRQFVSGMAAVVATVCCGAAPPIEDSRLADIGPAPETVLIDARSGEPFSLAEVRSRGKVALVSFIYTTCNGSCPATTHTMYRVQEALKRDRLWGDHVEFVSITLDPKTDRPEVLSRYADLYDADPKAWHFLTGEPEDVSRVISSWDMWARIGPSGTLDHPSRIFLVDPKGRQREIYNLQFLNPEGVVADVRAVLDESAAPSR</sequence>
<dbReference type="InterPro" id="IPR003782">
    <property type="entry name" value="SCO1/SenC"/>
</dbReference>
<dbReference type="Pfam" id="PF02630">
    <property type="entry name" value="SCO1-SenC"/>
    <property type="match status" value="1"/>
</dbReference>
<feature type="domain" description="Thioredoxin" evidence="5">
    <location>
        <begin position="28"/>
        <end position="199"/>
    </location>
</feature>
<keyword evidence="4" id="KW-1015">Disulfide bond</keyword>
<evidence type="ECO:0000256" key="1">
    <source>
        <dbReference type="ARBA" id="ARBA00010996"/>
    </source>
</evidence>
<evidence type="ECO:0000256" key="3">
    <source>
        <dbReference type="PIRSR" id="PIRSR603782-1"/>
    </source>
</evidence>
<feature type="binding site" evidence="3">
    <location>
        <position position="73"/>
    </location>
    <ligand>
        <name>Cu cation</name>
        <dbReference type="ChEBI" id="CHEBI:23378"/>
    </ligand>
</feature>
<dbReference type="RefSeq" id="WP_126724131.1">
    <property type="nucleotide sequence ID" value="NZ_RYZH01000006.1"/>
</dbReference>
<dbReference type="PROSITE" id="PS51352">
    <property type="entry name" value="THIOREDOXIN_2"/>
    <property type="match status" value="1"/>
</dbReference>
<dbReference type="EMBL" id="RYZH01000006">
    <property type="protein sequence ID" value="RUL88880.1"/>
    <property type="molecule type" value="Genomic_DNA"/>
</dbReference>
<evidence type="ECO:0000256" key="4">
    <source>
        <dbReference type="PIRSR" id="PIRSR603782-2"/>
    </source>
</evidence>
<evidence type="ECO:0000313" key="6">
    <source>
        <dbReference type="EMBL" id="RUL88880.1"/>
    </source>
</evidence>
<name>A0A432MNI7_9BACT</name>
<dbReference type="PANTHER" id="PTHR12151">
    <property type="entry name" value="ELECTRON TRANSPORT PROTIN SCO1/SENC FAMILY MEMBER"/>
    <property type="match status" value="1"/>
</dbReference>
<feature type="binding site" evidence="3">
    <location>
        <position position="159"/>
    </location>
    <ligand>
        <name>Cu cation</name>
        <dbReference type="ChEBI" id="CHEBI:23378"/>
    </ligand>
</feature>
<keyword evidence="2 3" id="KW-0186">Copper</keyword>
<feature type="binding site" evidence="3">
    <location>
        <position position="69"/>
    </location>
    <ligand>
        <name>Cu cation</name>
        <dbReference type="ChEBI" id="CHEBI:23378"/>
    </ligand>
</feature>
<dbReference type="GO" id="GO:0046872">
    <property type="term" value="F:metal ion binding"/>
    <property type="evidence" value="ECO:0007669"/>
    <property type="project" value="UniProtKB-KW"/>
</dbReference>
<protein>
    <submittedName>
        <fullName evidence="6">SCO family protein</fullName>
    </submittedName>
</protein>
<dbReference type="InterPro" id="IPR013766">
    <property type="entry name" value="Thioredoxin_domain"/>
</dbReference>
<proteinExistence type="inferred from homology"/>
<reference evidence="6 7" key="1">
    <citation type="submission" date="2018-12" db="EMBL/GenBank/DDBJ databases">
        <authorList>
            <person name="Toschakov S.V."/>
        </authorList>
    </citation>
    <scope>NUCLEOTIDE SEQUENCE [LARGE SCALE GENOMIC DNA]</scope>
    <source>
        <strain evidence="6 7">GM2012</strain>
    </source>
</reference>
<reference evidence="6 7" key="2">
    <citation type="submission" date="2019-01" db="EMBL/GenBank/DDBJ databases">
        <title>Tautonia sociabilis, a novel thermotolerant planctomycete of Isosphaeraceae family, isolated from a 4000 m deep subterranean habitat.</title>
        <authorList>
            <person name="Kovaleva O.L."/>
            <person name="Elcheninov A.G."/>
            <person name="Van Heerden E."/>
            <person name="Toshchakov S.V."/>
            <person name="Novikov A."/>
            <person name="Bonch-Osmolovskaya E.A."/>
            <person name="Kublanov I.V."/>
        </authorList>
    </citation>
    <scope>NUCLEOTIDE SEQUENCE [LARGE SCALE GENOMIC DNA]</scope>
    <source>
        <strain evidence="6 7">GM2012</strain>
    </source>
</reference>
<keyword evidence="3" id="KW-0479">Metal-binding</keyword>
<evidence type="ECO:0000313" key="7">
    <source>
        <dbReference type="Proteomes" id="UP000280296"/>
    </source>
</evidence>
<dbReference type="PANTHER" id="PTHR12151:SF25">
    <property type="entry name" value="LINALOOL DEHYDRATASE_ISOMERASE DOMAIN-CONTAINING PROTEIN"/>
    <property type="match status" value="1"/>
</dbReference>
<keyword evidence="7" id="KW-1185">Reference proteome</keyword>
<dbReference type="Proteomes" id="UP000280296">
    <property type="component" value="Unassembled WGS sequence"/>
</dbReference>